<keyword evidence="11" id="KW-1185">Reference proteome</keyword>
<dbReference type="EC" id="2.7.13.3" evidence="2"/>
<evidence type="ECO:0000256" key="1">
    <source>
        <dbReference type="ARBA" id="ARBA00000085"/>
    </source>
</evidence>
<keyword evidence="6" id="KW-0067">ATP-binding</keyword>
<dbReference type="PRINTS" id="PR00344">
    <property type="entry name" value="BCTRLSENSOR"/>
</dbReference>
<keyword evidence="5 10" id="KW-0418">Kinase</keyword>
<dbReference type="InterPro" id="IPR005467">
    <property type="entry name" value="His_kinase_dom"/>
</dbReference>
<dbReference type="PANTHER" id="PTHR42878">
    <property type="entry name" value="TWO-COMPONENT HISTIDINE KINASE"/>
    <property type="match status" value="1"/>
</dbReference>
<evidence type="ECO:0000313" key="10">
    <source>
        <dbReference type="EMBL" id="SCC18841.1"/>
    </source>
</evidence>
<dbReference type="Pfam" id="PF02518">
    <property type="entry name" value="HATPase_c"/>
    <property type="match status" value="1"/>
</dbReference>
<dbReference type="GO" id="GO:0005524">
    <property type="term" value="F:ATP binding"/>
    <property type="evidence" value="ECO:0007669"/>
    <property type="project" value="UniProtKB-KW"/>
</dbReference>
<dbReference type="CDD" id="cd00075">
    <property type="entry name" value="HATPase"/>
    <property type="match status" value="1"/>
</dbReference>
<proteinExistence type="predicted"/>
<dbReference type="RefSeq" id="WP_165798372.1">
    <property type="nucleotide sequence ID" value="NZ_FMAR01000004.1"/>
</dbReference>
<evidence type="ECO:0000256" key="6">
    <source>
        <dbReference type="ARBA" id="ARBA00022840"/>
    </source>
</evidence>
<name>A0A1C4CI90_9BACT</name>
<dbReference type="InterPro" id="IPR036097">
    <property type="entry name" value="HisK_dim/P_sf"/>
</dbReference>
<feature type="coiled-coil region" evidence="8">
    <location>
        <begin position="168"/>
        <end position="195"/>
    </location>
</feature>
<reference evidence="10 11" key="1">
    <citation type="submission" date="2016-08" db="EMBL/GenBank/DDBJ databases">
        <authorList>
            <person name="Seilhamer J.J."/>
        </authorList>
    </citation>
    <scope>NUCLEOTIDE SEQUENCE [LARGE SCALE GENOMIC DNA]</scope>
    <source>
        <strain evidence="10 11">A37T2</strain>
    </source>
</reference>
<comment type="catalytic activity">
    <reaction evidence="1">
        <text>ATP + protein L-histidine = ADP + protein N-phospho-L-histidine.</text>
        <dbReference type="EC" id="2.7.13.3"/>
    </reaction>
</comment>
<dbReference type="InterPro" id="IPR036890">
    <property type="entry name" value="HATPase_C_sf"/>
</dbReference>
<dbReference type="GO" id="GO:0000155">
    <property type="term" value="F:phosphorelay sensor kinase activity"/>
    <property type="evidence" value="ECO:0007669"/>
    <property type="project" value="InterPro"/>
</dbReference>
<dbReference type="Gene3D" id="3.30.565.10">
    <property type="entry name" value="Histidine kinase-like ATPase, C-terminal domain"/>
    <property type="match status" value="1"/>
</dbReference>
<dbReference type="SUPFAM" id="SSF55874">
    <property type="entry name" value="ATPase domain of HSP90 chaperone/DNA topoisomerase II/histidine kinase"/>
    <property type="match status" value="1"/>
</dbReference>
<dbReference type="Gene3D" id="1.10.287.130">
    <property type="match status" value="1"/>
</dbReference>
<dbReference type="PROSITE" id="PS50109">
    <property type="entry name" value="HIS_KIN"/>
    <property type="match status" value="1"/>
</dbReference>
<evidence type="ECO:0000256" key="8">
    <source>
        <dbReference type="SAM" id="Coils"/>
    </source>
</evidence>
<dbReference type="EMBL" id="FMAR01000004">
    <property type="protein sequence ID" value="SCC18841.1"/>
    <property type="molecule type" value="Genomic_DNA"/>
</dbReference>
<evidence type="ECO:0000256" key="7">
    <source>
        <dbReference type="ARBA" id="ARBA00023012"/>
    </source>
</evidence>
<evidence type="ECO:0000256" key="2">
    <source>
        <dbReference type="ARBA" id="ARBA00012438"/>
    </source>
</evidence>
<dbReference type="GO" id="GO:0030295">
    <property type="term" value="F:protein kinase activator activity"/>
    <property type="evidence" value="ECO:0007669"/>
    <property type="project" value="TreeGrafter"/>
</dbReference>
<evidence type="ECO:0000259" key="9">
    <source>
        <dbReference type="PROSITE" id="PS50109"/>
    </source>
</evidence>
<dbReference type="InterPro" id="IPR004358">
    <property type="entry name" value="Sig_transdc_His_kin-like_C"/>
</dbReference>
<keyword evidence="8" id="KW-0175">Coiled coil</keyword>
<evidence type="ECO:0000256" key="4">
    <source>
        <dbReference type="ARBA" id="ARBA00022741"/>
    </source>
</evidence>
<dbReference type="GO" id="GO:0007234">
    <property type="term" value="P:osmosensory signaling via phosphorelay pathway"/>
    <property type="evidence" value="ECO:0007669"/>
    <property type="project" value="TreeGrafter"/>
</dbReference>
<dbReference type="PANTHER" id="PTHR42878:SF7">
    <property type="entry name" value="SENSOR HISTIDINE KINASE GLRK"/>
    <property type="match status" value="1"/>
</dbReference>
<protein>
    <recommendedName>
        <fullName evidence="2">histidine kinase</fullName>
        <ecNumber evidence="2">2.7.13.3</ecNumber>
    </recommendedName>
</protein>
<keyword evidence="7" id="KW-0902">Two-component regulatory system</keyword>
<dbReference type="InterPro" id="IPR003594">
    <property type="entry name" value="HATPase_dom"/>
</dbReference>
<keyword evidence="4" id="KW-0547">Nucleotide-binding</keyword>
<sequence length="429" mass="48161">MHKEAIQLHHQQLRYEAFLSFATSLSNCNDIPGVRKVLSIHLKRIVDFFVLTFYVKYGNTVLHFKITKSSSSYVKAEAAVRAGTFEAGVAATGLPLHLSGQALLRHPLLHSAHFSHTRIQHVYALPLLHTPNMYLVVAAASTHPQHTPAADENFLRLIGQSLYCKLSQLLLQAHIDDLQSRLEQQRAEITRLNQSLEMSIRVATEKLVSSNEELRSLFYHTAHEFRAPLMNILAHANLAEMLFTDPHVLEMFAGNRAAVHNLDRMLVKLNSLSNDASQTKFETIDFHKIFTALLHRFDAAITAQNARISLHDQSILPLYSNARMISNILEYLLENALLYSRGQPVISLKILNLEGQCLITLQDNGQGIPAALHERVFDMYFRGNAASTGHGLGLYVARKLVGQLQGSIWLESESNAYTRVHVSFPSTHP</sequence>
<evidence type="ECO:0000256" key="5">
    <source>
        <dbReference type="ARBA" id="ARBA00022777"/>
    </source>
</evidence>
<dbReference type="AlphaFoldDB" id="A0A1C4CI90"/>
<keyword evidence="3" id="KW-0808">Transferase</keyword>
<dbReference type="STRING" id="1335309.GA0116948_104139"/>
<dbReference type="InterPro" id="IPR050351">
    <property type="entry name" value="BphY/WalK/GraS-like"/>
</dbReference>
<dbReference type="SUPFAM" id="SSF47384">
    <property type="entry name" value="Homodimeric domain of signal transducing histidine kinase"/>
    <property type="match status" value="1"/>
</dbReference>
<gene>
    <name evidence="10" type="ORF">GA0116948_104139</name>
</gene>
<dbReference type="SMART" id="SM00387">
    <property type="entry name" value="HATPase_c"/>
    <property type="match status" value="1"/>
</dbReference>
<accession>A0A1C4CI90</accession>
<organism evidence="10 11">
    <name type="scientific">Chitinophaga costaii</name>
    <dbReference type="NCBI Taxonomy" id="1335309"/>
    <lineage>
        <taxon>Bacteria</taxon>
        <taxon>Pseudomonadati</taxon>
        <taxon>Bacteroidota</taxon>
        <taxon>Chitinophagia</taxon>
        <taxon>Chitinophagales</taxon>
        <taxon>Chitinophagaceae</taxon>
        <taxon>Chitinophaga</taxon>
    </lineage>
</organism>
<dbReference type="GO" id="GO:0000156">
    <property type="term" value="F:phosphorelay response regulator activity"/>
    <property type="evidence" value="ECO:0007669"/>
    <property type="project" value="TreeGrafter"/>
</dbReference>
<evidence type="ECO:0000313" key="11">
    <source>
        <dbReference type="Proteomes" id="UP000242818"/>
    </source>
</evidence>
<evidence type="ECO:0000256" key="3">
    <source>
        <dbReference type="ARBA" id="ARBA00022679"/>
    </source>
</evidence>
<dbReference type="Proteomes" id="UP000242818">
    <property type="component" value="Unassembled WGS sequence"/>
</dbReference>
<feature type="domain" description="Histidine kinase" evidence="9">
    <location>
        <begin position="220"/>
        <end position="428"/>
    </location>
</feature>